<dbReference type="HAMAP" id="MF_00692">
    <property type="entry name" value="SelO"/>
    <property type="match status" value="1"/>
</dbReference>
<evidence type="ECO:0000256" key="1">
    <source>
        <dbReference type="ARBA" id="ARBA00009747"/>
    </source>
</evidence>
<dbReference type="AlphaFoldDB" id="A0A432W376"/>
<feature type="binding site" evidence="8">
    <location>
        <position position="276"/>
    </location>
    <ligand>
        <name>Mg(2+)</name>
        <dbReference type="ChEBI" id="CHEBI:18420"/>
    </ligand>
</feature>
<feature type="binding site" evidence="8">
    <location>
        <position position="267"/>
    </location>
    <ligand>
        <name>Mg(2+)</name>
        <dbReference type="ChEBI" id="CHEBI:18420"/>
    </ligand>
</feature>
<feature type="binding site" evidence="8">
    <location>
        <position position="276"/>
    </location>
    <ligand>
        <name>ATP</name>
        <dbReference type="ChEBI" id="CHEBI:30616"/>
    </ligand>
</feature>
<comment type="caution">
    <text evidence="9">The sequence shown here is derived from an EMBL/GenBank/DDBJ whole genome shotgun (WGS) entry which is preliminary data.</text>
</comment>
<dbReference type="GO" id="GO:0000287">
    <property type="term" value="F:magnesium ion binding"/>
    <property type="evidence" value="ECO:0007669"/>
    <property type="project" value="UniProtKB-UniRule"/>
</dbReference>
<feature type="binding site" evidence="8">
    <location>
        <position position="136"/>
    </location>
    <ligand>
        <name>ATP</name>
        <dbReference type="ChEBI" id="CHEBI:30616"/>
    </ligand>
</feature>
<keyword evidence="10" id="KW-1185">Reference proteome</keyword>
<comment type="catalytic activity">
    <reaction evidence="8">
        <text>L-tyrosyl-[protein] + UTP = O-(5'-uridylyl)-L-tyrosyl-[protein] + diphosphate</text>
        <dbReference type="Rhea" id="RHEA:83887"/>
        <dbReference type="Rhea" id="RHEA-COMP:10136"/>
        <dbReference type="Rhea" id="RHEA-COMP:20238"/>
        <dbReference type="ChEBI" id="CHEBI:33019"/>
        <dbReference type="ChEBI" id="CHEBI:46398"/>
        <dbReference type="ChEBI" id="CHEBI:46858"/>
        <dbReference type="ChEBI" id="CHEBI:90602"/>
    </reaction>
</comment>
<organism evidence="9 10">
    <name type="scientific">Aliidiomarina iranensis</name>
    <dbReference type="NCBI Taxonomy" id="1434071"/>
    <lineage>
        <taxon>Bacteria</taxon>
        <taxon>Pseudomonadati</taxon>
        <taxon>Pseudomonadota</taxon>
        <taxon>Gammaproteobacteria</taxon>
        <taxon>Alteromonadales</taxon>
        <taxon>Idiomarinaceae</taxon>
        <taxon>Aliidiomarina</taxon>
    </lineage>
</organism>
<comment type="catalytic activity">
    <reaction evidence="8">
        <text>L-seryl-[protein] + UTP = O-(5'-uridylyl)-L-seryl-[protein] + diphosphate</text>
        <dbReference type="Rhea" id="RHEA:64604"/>
        <dbReference type="Rhea" id="RHEA-COMP:9863"/>
        <dbReference type="Rhea" id="RHEA-COMP:16635"/>
        <dbReference type="ChEBI" id="CHEBI:29999"/>
        <dbReference type="ChEBI" id="CHEBI:33019"/>
        <dbReference type="ChEBI" id="CHEBI:46398"/>
        <dbReference type="ChEBI" id="CHEBI:156051"/>
    </reaction>
</comment>
<evidence type="ECO:0000256" key="8">
    <source>
        <dbReference type="HAMAP-Rule" id="MF_00692"/>
    </source>
</evidence>
<feature type="binding site" evidence="8">
    <location>
        <position position="101"/>
    </location>
    <ligand>
        <name>ATP</name>
        <dbReference type="ChEBI" id="CHEBI:30616"/>
    </ligand>
</feature>
<feature type="binding site" evidence="8">
    <location>
        <position position="187"/>
    </location>
    <ligand>
        <name>ATP</name>
        <dbReference type="ChEBI" id="CHEBI:30616"/>
    </ligand>
</feature>
<keyword evidence="5 8" id="KW-0547">Nucleotide-binding</keyword>
<keyword evidence="3 8" id="KW-0548">Nucleotidyltransferase</keyword>
<dbReference type="InterPro" id="IPR003846">
    <property type="entry name" value="SelO"/>
</dbReference>
<evidence type="ECO:0000313" key="10">
    <source>
        <dbReference type="Proteomes" id="UP000288395"/>
    </source>
</evidence>
<protein>
    <recommendedName>
        <fullName evidence="8">Protein nucleotidyltransferase YdiU</fullName>
        <ecNumber evidence="8">2.7.7.-</ecNumber>
    </recommendedName>
    <alternativeName>
        <fullName evidence="8">Protein adenylyltransferase YdiU</fullName>
        <ecNumber evidence="8">2.7.7.108</ecNumber>
    </alternativeName>
    <alternativeName>
        <fullName evidence="8">Protein uridylyltransferase YdiU</fullName>
        <ecNumber evidence="8">2.7.7.-</ecNumber>
    </alternativeName>
</protein>
<keyword evidence="6 8" id="KW-0067">ATP-binding</keyword>
<dbReference type="NCBIfam" id="NF000658">
    <property type="entry name" value="PRK00029.1"/>
    <property type="match status" value="1"/>
</dbReference>
<comment type="catalytic activity">
    <reaction evidence="8">
        <text>L-tyrosyl-[protein] + ATP = O-(5'-adenylyl)-L-tyrosyl-[protein] + diphosphate</text>
        <dbReference type="Rhea" id="RHEA:54288"/>
        <dbReference type="Rhea" id="RHEA-COMP:10136"/>
        <dbReference type="Rhea" id="RHEA-COMP:13846"/>
        <dbReference type="ChEBI" id="CHEBI:30616"/>
        <dbReference type="ChEBI" id="CHEBI:33019"/>
        <dbReference type="ChEBI" id="CHEBI:46858"/>
        <dbReference type="ChEBI" id="CHEBI:83624"/>
        <dbReference type="EC" id="2.7.7.108"/>
    </reaction>
</comment>
<accession>A0A432W376</accession>
<dbReference type="GO" id="GO:0030145">
    <property type="term" value="F:manganese ion binding"/>
    <property type="evidence" value="ECO:0007669"/>
    <property type="project" value="UniProtKB-UniRule"/>
</dbReference>
<evidence type="ECO:0000256" key="6">
    <source>
        <dbReference type="ARBA" id="ARBA00022840"/>
    </source>
</evidence>
<dbReference type="Pfam" id="PF02696">
    <property type="entry name" value="SelO"/>
    <property type="match status" value="1"/>
</dbReference>
<comment type="catalytic activity">
    <reaction evidence="8">
        <text>L-histidyl-[protein] + UTP = N(tele)-(5'-uridylyl)-L-histidyl-[protein] + diphosphate</text>
        <dbReference type="Rhea" id="RHEA:83891"/>
        <dbReference type="Rhea" id="RHEA-COMP:9745"/>
        <dbReference type="Rhea" id="RHEA-COMP:20239"/>
        <dbReference type="ChEBI" id="CHEBI:29979"/>
        <dbReference type="ChEBI" id="CHEBI:33019"/>
        <dbReference type="ChEBI" id="CHEBI:46398"/>
        <dbReference type="ChEBI" id="CHEBI:233474"/>
    </reaction>
</comment>
<evidence type="ECO:0000313" key="9">
    <source>
        <dbReference type="EMBL" id="RUO23654.1"/>
    </source>
</evidence>
<keyword evidence="7 8" id="KW-0460">Magnesium</keyword>
<evidence type="ECO:0000256" key="2">
    <source>
        <dbReference type="ARBA" id="ARBA00022679"/>
    </source>
</evidence>
<dbReference type="EMBL" id="PIPJ01000001">
    <property type="protein sequence ID" value="RUO23654.1"/>
    <property type="molecule type" value="Genomic_DNA"/>
</dbReference>
<dbReference type="GO" id="GO:0005524">
    <property type="term" value="F:ATP binding"/>
    <property type="evidence" value="ECO:0007669"/>
    <property type="project" value="UniProtKB-UniRule"/>
</dbReference>
<comment type="similarity">
    <text evidence="1 8">Belongs to the SELO family.</text>
</comment>
<evidence type="ECO:0000256" key="3">
    <source>
        <dbReference type="ARBA" id="ARBA00022695"/>
    </source>
</evidence>
<keyword evidence="8" id="KW-0464">Manganese</keyword>
<dbReference type="EC" id="2.7.7.108" evidence="8"/>
<comment type="catalytic activity">
    <reaction evidence="8">
        <text>L-threonyl-[protein] + ATP = 3-O-(5'-adenylyl)-L-threonyl-[protein] + diphosphate</text>
        <dbReference type="Rhea" id="RHEA:54292"/>
        <dbReference type="Rhea" id="RHEA-COMP:11060"/>
        <dbReference type="Rhea" id="RHEA-COMP:13847"/>
        <dbReference type="ChEBI" id="CHEBI:30013"/>
        <dbReference type="ChEBI" id="CHEBI:30616"/>
        <dbReference type="ChEBI" id="CHEBI:33019"/>
        <dbReference type="ChEBI" id="CHEBI:138113"/>
        <dbReference type="EC" id="2.7.7.108"/>
    </reaction>
</comment>
<evidence type="ECO:0000256" key="7">
    <source>
        <dbReference type="ARBA" id="ARBA00022842"/>
    </source>
</evidence>
<gene>
    <name evidence="8" type="primary">ydiU</name>
    <name evidence="8" type="synonym">selO</name>
    <name evidence="9" type="ORF">CWE08_03135</name>
</gene>
<dbReference type="PANTHER" id="PTHR32057:SF14">
    <property type="entry name" value="PROTEIN ADENYLYLTRANSFERASE SELO, MITOCHONDRIAL"/>
    <property type="match status" value="1"/>
</dbReference>
<comment type="function">
    <text evidence="8">Nucleotidyltransferase involved in the post-translational modification of proteins. It can catalyze the addition of adenosine monophosphate (AMP) or uridine monophosphate (UMP) to a protein, resulting in modifications known as AMPylation and UMPylation.</text>
</comment>
<dbReference type="PANTHER" id="PTHR32057">
    <property type="entry name" value="PROTEIN ADENYLYLTRANSFERASE SELO, MITOCHONDRIAL"/>
    <property type="match status" value="1"/>
</dbReference>
<feature type="binding site" evidence="8">
    <location>
        <position position="137"/>
    </location>
    <ligand>
        <name>ATP</name>
        <dbReference type="ChEBI" id="CHEBI:30616"/>
    </ligand>
</feature>
<keyword evidence="4 8" id="KW-0479">Metal-binding</keyword>
<feature type="binding site" evidence="8">
    <location>
        <position position="124"/>
    </location>
    <ligand>
        <name>ATP</name>
        <dbReference type="ChEBI" id="CHEBI:30616"/>
    </ligand>
</feature>
<dbReference type="EC" id="2.7.7.-" evidence="8"/>
<feature type="binding site" evidence="8">
    <location>
        <position position="104"/>
    </location>
    <ligand>
        <name>ATP</name>
        <dbReference type="ChEBI" id="CHEBI:30616"/>
    </ligand>
</feature>
<keyword evidence="2 8" id="KW-0808">Transferase</keyword>
<feature type="binding site" evidence="8">
    <location>
        <position position="194"/>
    </location>
    <ligand>
        <name>ATP</name>
        <dbReference type="ChEBI" id="CHEBI:30616"/>
    </ligand>
</feature>
<proteinExistence type="inferred from homology"/>
<comment type="cofactor">
    <cofactor evidence="8">
        <name>Mg(2+)</name>
        <dbReference type="ChEBI" id="CHEBI:18420"/>
    </cofactor>
    <cofactor evidence="8">
        <name>Mn(2+)</name>
        <dbReference type="ChEBI" id="CHEBI:29035"/>
    </cofactor>
</comment>
<dbReference type="RefSeq" id="WP_126765483.1">
    <property type="nucleotide sequence ID" value="NZ_PIPJ01000001.1"/>
</dbReference>
<sequence>MHKQPTHRQDSTAVTEGWETEHSLRALGDFFYRDAEPTAVRNPQWIAFNQSLAEQLNIPEKIRDTDEGLFIWAGNHTPDWAKPAALAYSGHQFAHLNPQLGDGRALLLAEVRSADGKLFDLQLKGAGRTPFSRGGDGRSAIGPVMREYLLSESMQALGVPTTRALAAVASGEMVFREDAVPGAIFTRVASSHIRVGSFQFALLHGGEDKVKALADYTIARHFSHLAKIDDSKTRYLGLLTQVAERQAELVNQWLRIGFIHGVMNTDNTSICGETIDYGPAAFLDSYNPNKVFSSIDRRGRYAFNQQIEIAKWNLARFAETLLPLITGDTAGETDKAEAIELATRVLDDYSEYANELWLTTMGAKLGIQHVTKADLALINQFLALLHQYNIDYTQAFWQLANELNCTQSANSGPESPTSSLFLNASAAANSDFQLWRQSWLERLISNDTSAEQMQTNMQQVNPAIIPRNHRIAEAILAVEENGDLTQFNALLNAWQHPYEMPRSESELALYQGPAKGEEVTRTFCGT</sequence>
<evidence type="ECO:0000256" key="5">
    <source>
        <dbReference type="ARBA" id="ARBA00022741"/>
    </source>
</evidence>
<comment type="catalytic activity">
    <reaction evidence="8">
        <text>L-seryl-[protein] + ATP = 3-O-(5'-adenylyl)-L-seryl-[protein] + diphosphate</text>
        <dbReference type="Rhea" id="RHEA:58120"/>
        <dbReference type="Rhea" id="RHEA-COMP:9863"/>
        <dbReference type="Rhea" id="RHEA-COMP:15073"/>
        <dbReference type="ChEBI" id="CHEBI:29999"/>
        <dbReference type="ChEBI" id="CHEBI:30616"/>
        <dbReference type="ChEBI" id="CHEBI:33019"/>
        <dbReference type="ChEBI" id="CHEBI:142516"/>
        <dbReference type="EC" id="2.7.7.108"/>
    </reaction>
</comment>
<feature type="active site" description="Proton acceptor" evidence="8">
    <location>
        <position position="266"/>
    </location>
</feature>
<dbReference type="Proteomes" id="UP000288395">
    <property type="component" value="Unassembled WGS sequence"/>
</dbReference>
<dbReference type="GO" id="GO:0070733">
    <property type="term" value="F:AMPylase activity"/>
    <property type="evidence" value="ECO:0007669"/>
    <property type="project" value="UniProtKB-EC"/>
</dbReference>
<name>A0A432W376_9GAMM</name>
<feature type="binding site" evidence="8">
    <location>
        <position position="103"/>
    </location>
    <ligand>
        <name>ATP</name>
        <dbReference type="ChEBI" id="CHEBI:30616"/>
    </ligand>
</feature>
<evidence type="ECO:0000256" key="4">
    <source>
        <dbReference type="ARBA" id="ARBA00022723"/>
    </source>
</evidence>
<dbReference type="OrthoDB" id="9776281at2"/>
<reference evidence="10" key="1">
    <citation type="journal article" date="2018" name="Front. Microbiol.">
        <title>Genome-Based Analysis Reveals the Taxonomy and Diversity of the Family Idiomarinaceae.</title>
        <authorList>
            <person name="Liu Y."/>
            <person name="Lai Q."/>
            <person name="Shao Z."/>
        </authorList>
    </citation>
    <scope>NUCLEOTIDE SEQUENCE [LARGE SCALE GENOMIC DNA]</scope>
    <source>
        <strain evidence="10">GBPy7</strain>
    </source>
</reference>